<dbReference type="PRINTS" id="PR01438">
    <property type="entry name" value="UNVRSLSTRESS"/>
</dbReference>
<dbReference type="PANTHER" id="PTHR46268">
    <property type="entry name" value="STRESS RESPONSE PROTEIN NHAX"/>
    <property type="match status" value="1"/>
</dbReference>
<feature type="domain" description="UspA" evidence="2">
    <location>
        <begin position="147"/>
        <end position="284"/>
    </location>
</feature>
<dbReference type="RefSeq" id="WP_392884689.1">
    <property type="nucleotide sequence ID" value="NZ_JBICZW010000029.1"/>
</dbReference>
<dbReference type="SUPFAM" id="SSF52402">
    <property type="entry name" value="Adenine nucleotide alpha hydrolases-like"/>
    <property type="match status" value="2"/>
</dbReference>
<evidence type="ECO:0000313" key="4">
    <source>
        <dbReference type="Proteomes" id="UP001604282"/>
    </source>
</evidence>
<dbReference type="PANTHER" id="PTHR46268:SF6">
    <property type="entry name" value="UNIVERSAL STRESS PROTEIN UP12"/>
    <property type="match status" value="1"/>
</dbReference>
<comment type="similarity">
    <text evidence="1">Belongs to the universal stress protein A family.</text>
</comment>
<evidence type="ECO:0000259" key="2">
    <source>
        <dbReference type="Pfam" id="PF00582"/>
    </source>
</evidence>
<reference evidence="3 4" key="1">
    <citation type="submission" date="2024-10" db="EMBL/GenBank/DDBJ databases">
        <title>The Natural Products Discovery Center: Release of the First 8490 Sequenced Strains for Exploring Actinobacteria Biosynthetic Diversity.</title>
        <authorList>
            <person name="Kalkreuter E."/>
            <person name="Kautsar S.A."/>
            <person name="Yang D."/>
            <person name="Bader C.D."/>
            <person name="Teijaro C.N."/>
            <person name="Fluegel L."/>
            <person name="Davis C.M."/>
            <person name="Simpson J.R."/>
            <person name="Lauterbach L."/>
            <person name="Steele A.D."/>
            <person name="Gui C."/>
            <person name="Meng S."/>
            <person name="Li G."/>
            <person name="Viehrig K."/>
            <person name="Ye F."/>
            <person name="Su P."/>
            <person name="Kiefer A.F."/>
            <person name="Nichols A."/>
            <person name="Cepeda A.J."/>
            <person name="Yan W."/>
            <person name="Fan B."/>
            <person name="Jiang Y."/>
            <person name="Adhikari A."/>
            <person name="Zheng C.-J."/>
            <person name="Schuster L."/>
            <person name="Cowan T.M."/>
            <person name="Smanski M.J."/>
            <person name="Chevrette M.G."/>
            <person name="De Carvalho L.P.S."/>
            <person name="Shen B."/>
        </authorList>
    </citation>
    <scope>NUCLEOTIDE SEQUENCE [LARGE SCALE GENOMIC DNA]</scope>
    <source>
        <strain evidence="3 4">NPDC048229</strain>
    </source>
</reference>
<keyword evidence="4" id="KW-1185">Reference proteome</keyword>
<dbReference type="InterPro" id="IPR014729">
    <property type="entry name" value="Rossmann-like_a/b/a_fold"/>
</dbReference>
<dbReference type="InterPro" id="IPR006015">
    <property type="entry name" value="Universal_stress_UspA"/>
</dbReference>
<dbReference type="Proteomes" id="UP001604282">
    <property type="component" value="Unassembled WGS sequence"/>
</dbReference>
<organism evidence="3 4">
    <name type="scientific">Streptomyces omiyaensis</name>
    <dbReference type="NCBI Taxonomy" id="68247"/>
    <lineage>
        <taxon>Bacteria</taxon>
        <taxon>Bacillati</taxon>
        <taxon>Actinomycetota</taxon>
        <taxon>Actinomycetes</taxon>
        <taxon>Kitasatosporales</taxon>
        <taxon>Streptomycetaceae</taxon>
        <taxon>Streptomyces</taxon>
    </lineage>
</organism>
<protein>
    <submittedName>
        <fullName evidence="3">Universal stress protein</fullName>
    </submittedName>
</protein>
<evidence type="ECO:0000313" key="3">
    <source>
        <dbReference type="EMBL" id="MFG3193433.1"/>
    </source>
</evidence>
<dbReference type="Gene3D" id="3.40.50.620">
    <property type="entry name" value="HUPs"/>
    <property type="match status" value="2"/>
</dbReference>
<dbReference type="EMBL" id="JBICZW010000029">
    <property type="protein sequence ID" value="MFG3193433.1"/>
    <property type="molecule type" value="Genomic_DNA"/>
</dbReference>
<dbReference type="Pfam" id="PF00582">
    <property type="entry name" value="Usp"/>
    <property type="match status" value="2"/>
</dbReference>
<name>A0ABW7C233_9ACTN</name>
<dbReference type="InterPro" id="IPR006016">
    <property type="entry name" value="UspA"/>
</dbReference>
<gene>
    <name evidence="3" type="ORF">ACGFYS_31390</name>
</gene>
<comment type="caution">
    <text evidence="3">The sequence shown here is derived from an EMBL/GenBank/DDBJ whole genome shotgun (WGS) entry which is preliminary data.</text>
</comment>
<evidence type="ECO:0000256" key="1">
    <source>
        <dbReference type="ARBA" id="ARBA00008791"/>
    </source>
</evidence>
<proteinExistence type="inferred from homology"/>
<accession>A0ABW7C233</accession>
<feature type="domain" description="UspA" evidence="2">
    <location>
        <begin position="1"/>
        <end position="136"/>
    </location>
</feature>
<sequence length="286" mass="29671">MTQDIVVGVDGTEEADTAAHWAASEARLRGGGVCLVYARETWPGPPALLKAQETEAAWAGDMLARTADELRTRCPGLRVTTRLASSGPVSALVAAAEAADLVVLGSRALIGGAGYLVGSVGLAVAGTADCPVVLVRGAVDEAEPVGPITVGVDVEEASSDAVMGFAFEEAARRRTGLTAVHVLRLPFYAMFGPAVVPDLRMTVAPDFERSLENLLAPWRAEYPGVRVTASVVLGSAGRELVRMTDGTGLVVVGRRTRRSAMGAHTGSVAHAVLHHSRAPVAVVPHD</sequence>